<evidence type="ECO:0000313" key="3">
    <source>
        <dbReference type="EMBL" id="RVX05483.1"/>
    </source>
</evidence>
<proteinExistence type="predicted"/>
<keyword evidence="2" id="KW-0812">Transmembrane</keyword>
<comment type="caution">
    <text evidence="3">The sequence shown here is derived from an EMBL/GenBank/DDBJ whole genome shotgun (WGS) entry which is preliminary data.</text>
</comment>
<evidence type="ECO:0000256" key="1">
    <source>
        <dbReference type="SAM" id="MobiDB-lite"/>
    </source>
</evidence>
<dbReference type="AlphaFoldDB" id="A0A438J9A4"/>
<organism evidence="3 4">
    <name type="scientific">Vitis vinifera</name>
    <name type="common">Grape</name>
    <dbReference type="NCBI Taxonomy" id="29760"/>
    <lineage>
        <taxon>Eukaryota</taxon>
        <taxon>Viridiplantae</taxon>
        <taxon>Streptophyta</taxon>
        <taxon>Embryophyta</taxon>
        <taxon>Tracheophyta</taxon>
        <taxon>Spermatophyta</taxon>
        <taxon>Magnoliopsida</taxon>
        <taxon>eudicotyledons</taxon>
        <taxon>Gunneridae</taxon>
        <taxon>Pentapetalae</taxon>
        <taxon>rosids</taxon>
        <taxon>Vitales</taxon>
        <taxon>Vitaceae</taxon>
        <taxon>Viteae</taxon>
        <taxon>Vitis</taxon>
    </lineage>
</organism>
<protein>
    <submittedName>
        <fullName evidence="3">Uncharacterized protein</fullName>
    </submittedName>
</protein>
<dbReference type="Proteomes" id="UP000288805">
    <property type="component" value="Unassembled WGS sequence"/>
</dbReference>
<name>A0A438J9A4_VITVI</name>
<feature type="region of interest" description="Disordered" evidence="1">
    <location>
        <begin position="63"/>
        <end position="95"/>
    </location>
</feature>
<dbReference type="EMBL" id="QGNW01000056">
    <property type="protein sequence ID" value="RVX05483.1"/>
    <property type="molecule type" value="Genomic_DNA"/>
</dbReference>
<feature type="transmembrane region" description="Helical" evidence="2">
    <location>
        <begin position="103"/>
        <end position="124"/>
    </location>
</feature>
<accession>A0A438J9A4</accession>
<keyword evidence="2" id="KW-1133">Transmembrane helix</keyword>
<reference evidence="3 4" key="1">
    <citation type="journal article" date="2018" name="PLoS Genet.">
        <title>Population sequencing reveals clonal diversity and ancestral inbreeding in the grapevine cultivar Chardonnay.</title>
        <authorList>
            <person name="Roach M.J."/>
            <person name="Johnson D.L."/>
            <person name="Bohlmann J."/>
            <person name="van Vuuren H.J."/>
            <person name="Jones S.J."/>
            <person name="Pretorius I.S."/>
            <person name="Schmidt S.A."/>
            <person name="Borneman A.R."/>
        </authorList>
    </citation>
    <scope>NUCLEOTIDE SEQUENCE [LARGE SCALE GENOMIC DNA]</scope>
    <source>
        <strain evidence="4">cv. Chardonnay</strain>
        <tissue evidence="3">Leaf</tissue>
    </source>
</reference>
<gene>
    <name evidence="3" type="ORF">CK203_013688</name>
</gene>
<feature type="compositionally biased region" description="Basic and acidic residues" evidence="1">
    <location>
        <begin position="76"/>
        <end position="86"/>
    </location>
</feature>
<evidence type="ECO:0000256" key="2">
    <source>
        <dbReference type="SAM" id="Phobius"/>
    </source>
</evidence>
<sequence>MEGDGPTPVTLHSGQRCRSIPENQNQRCLLSDELRHRHSLHPLPQLALAPNLPHRLRRHNGRLALPLLPPRRTRRDPRALDRRSRGDGYSGSGHHRSAVLTDVTINILVSLLIGVVVVLTHSVVRMTEDCSWMEKMVRDCD</sequence>
<keyword evidence="2" id="KW-0472">Membrane</keyword>
<evidence type="ECO:0000313" key="4">
    <source>
        <dbReference type="Proteomes" id="UP000288805"/>
    </source>
</evidence>